<protein>
    <recommendedName>
        <fullName evidence="3">Nephrocystin 3-like N-terminal domain-containing protein</fullName>
    </recommendedName>
</protein>
<name>A0A9P5XH41_9AGAR</name>
<feature type="region of interest" description="Disordered" evidence="2">
    <location>
        <begin position="1"/>
        <end position="23"/>
    </location>
</feature>
<keyword evidence="1" id="KW-0677">Repeat</keyword>
<dbReference type="Proteomes" id="UP000807342">
    <property type="component" value="Unassembled WGS sequence"/>
</dbReference>
<dbReference type="EMBL" id="MU151109">
    <property type="protein sequence ID" value="KAF9450239.1"/>
    <property type="molecule type" value="Genomic_DNA"/>
</dbReference>
<dbReference type="AlphaFoldDB" id="A0A9P5XH41"/>
<feature type="compositionally biased region" description="Basic and acidic residues" evidence="2">
    <location>
        <begin position="1"/>
        <end position="15"/>
    </location>
</feature>
<proteinExistence type="predicted"/>
<dbReference type="Pfam" id="PF24883">
    <property type="entry name" value="NPHP3_N"/>
    <property type="match status" value="1"/>
</dbReference>
<sequence length="102" mass="11371">MRGAKFDSSDRDPPPRCHPGTRTTISNKIYDWLGSPRPEKKLLWLRGLAGVGKSAIIQTVAEKLADQGRLGASLFFSRTNGRRDPRQVFPTLAYQFAVQDPS</sequence>
<evidence type="ECO:0000259" key="3">
    <source>
        <dbReference type="Pfam" id="PF24883"/>
    </source>
</evidence>
<feature type="domain" description="Nephrocystin 3-like N-terminal" evidence="3">
    <location>
        <begin position="27"/>
        <end position="101"/>
    </location>
</feature>
<keyword evidence="5" id="KW-1185">Reference proteome</keyword>
<evidence type="ECO:0000313" key="5">
    <source>
        <dbReference type="Proteomes" id="UP000807342"/>
    </source>
</evidence>
<organism evidence="4 5">
    <name type="scientific">Macrolepiota fuliginosa MF-IS2</name>
    <dbReference type="NCBI Taxonomy" id="1400762"/>
    <lineage>
        <taxon>Eukaryota</taxon>
        <taxon>Fungi</taxon>
        <taxon>Dikarya</taxon>
        <taxon>Basidiomycota</taxon>
        <taxon>Agaricomycotina</taxon>
        <taxon>Agaricomycetes</taxon>
        <taxon>Agaricomycetidae</taxon>
        <taxon>Agaricales</taxon>
        <taxon>Agaricineae</taxon>
        <taxon>Agaricaceae</taxon>
        <taxon>Macrolepiota</taxon>
    </lineage>
</organism>
<dbReference type="OrthoDB" id="2928561at2759"/>
<comment type="caution">
    <text evidence="4">The sequence shown here is derived from an EMBL/GenBank/DDBJ whole genome shotgun (WGS) entry which is preliminary data.</text>
</comment>
<gene>
    <name evidence="4" type="ORF">P691DRAFT_726348</name>
</gene>
<dbReference type="InterPro" id="IPR027417">
    <property type="entry name" value="P-loop_NTPase"/>
</dbReference>
<evidence type="ECO:0000313" key="4">
    <source>
        <dbReference type="EMBL" id="KAF9450239.1"/>
    </source>
</evidence>
<dbReference type="InterPro" id="IPR056884">
    <property type="entry name" value="NPHP3-like_N"/>
</dbReference>
<reference evidence="4" key="1">
    <citation type="submission" date="2020-11" db="EMBL/GenBank/DDBJ databases">
        <authorList>
            <consortium name="DOE Joint Genome Institute"/>
            <person name="Ahrendt S."/>
            <person name="Riley R."/>
            <person name="Andreopoulos W."/>
            <person name="Labutti K."/>
            <person name="Pangilinan J."/>
            <person name="Ruiz-Duenas F.J."/>
            <person name="Barrasa J.M."/>
            <person name="Sanchez-Garcia M."/>
            <person name="Camarero S."/>
            <person name="Miyauchi S."/>
            <person name="Serrano A."/>
            <person name="Linde D."/>
            <person name="Babiker R."/>
            <person name="Drula E."/>
            <person name="Ayuso-Fernandez I."/>
            <person name="Pacheco R."/>
            <person name="Padilla G."/>
            <person name="Ferreira P."/>
            <person name="Barriuso J."/>
            <person name="Kellner H."/>
            <person name="Castanera R."/>
            <person name="Alfaro M."/>
            <person name="Ramirez L."/>
            <person name="Pisabarro A.G."/>
            <person name="Kuo A."/>
            <person name="Tritt A."/>
            <person name="Lipzen A."/>
            <person name="He G."/>
            <person name="Yan M."/>
            <person name="Ng V."/>
            <person name="Cullen D."/>
            <person name="Martin F."/>
            <person name="Rosso M.-N."/>
            <person name="Henrissat B."/>
            <person name="Hibbett D."/>
            <person name="Martinez A.T."/>
            <person name="Grigoriev I.V."/>
        </authorList>
    </citation>
    <scope>NUCLEOTIDE SEQUENCE</scope>
    <source>
        <strain evidence="4">MF-IS2</strain>
    </source>
</reference>
<accession>A0A9P5XH41</accession>
<dbReference type="SUPFAM" id="SSF52540">
    <property type="entry name" value="P-loop containing nucleoside triphosphate hydrolases"/>
    <property type="match status" value="1"/>
</dbReference>
<feature type="non-terminal residue" evidence="4">
    <location>
        <position position="102"/>
    </location>
</feature>
<evidence type="ECO:0000256" key="2">
    <source>
        <dbReference type="SAM" id="MobiDB-lite"/>
    </source>
</evidence>
<evidence type="ECO:0000256" key="1">
    <source>
        <dbReference type="ARBA" id="ARBA00022737"/>
    </source>
</evidence>